<dbReference type="KEGG" id="tet:TTHERM_00531940"/>
<dbReference type="HOGENOM" id="CLU_295364_0_0_1"/>
<keyword evidence="1" id="KW-0175">Coiled coil</keyword>
<feature type="coiled-coil region" evidence="1">
    <location>
        <begin position="171"/>
        <end position="198"/>
    </location>
</feature>
<dbReference type="STRING" id="312017.Q248H1"/>
<evidence type="ECO:0000256" key="2">
    <source>
        <dbReference type="SAM" id="MobiDB-lite"/>
    </source>
</evidence>
<proteinExistence type="predicted"/>
<dbReference type="RefSeq" id="XP_001024319.2">
    <property type="nucleotide sequence ID" value="XM_001024319.2"/>
</dbReference>
<feature type="compositionally biased region" description="Polar residues" evidence="2">
    <location>
        <begin position="872"/>
        <end position="896"/>
    </location>
</feature>
<feature type="compositionally biased region" description="Polar residues" evidence="2">
    <location>
        <begin position="734"/>
        <end position="743"/>
    </location>
</feature>
<evidence type="ECO:0000313" key="3">
    <source>
        <dbReference type="EMBL" id="EAS04074.2"/>
    </source>
</evidence>
<evidence type="ECO:0000256" key="1">
    <source>
        <dbReference type="SAM" id="Coils"/>
    </source>
</evidence>
<name>Q248H1_TETTS</name>
<protein>
    <submittedName>
        <fullName evidence="3">Uncharacterized protein</fullName>
    </submittedName>
</protein>
<feature type="compositionally biased region" description="Acidic residues" evidence="2">
    <location>
        <begin position="390"/>
        <end position="415"/>
    </location>
</feature>
<feature type="region of interest" description="Disordered" evidence="2">
    <location>
        <begin position="527"/>
        <end position="554"/>
    </location>
</feature>
<feature type="region of interest" description="Disordered" evidence="2">
    <location>
        <begin position="732"/>
        <end position="940"/>
    </location>
</feature>
<feature type="compositionally biased region" description="Low complexity" evidence="2">
    <location>
        <begin position="422"/>
        <end position="433"/>
    </location>
</feature>
<feature type="region of interest" description="Disordered" evidence="2">
    <location>
        <begin position="984"/>
        <end position="1057"/>
    </location>
</feature>
<sequence length="1057" mass="126014">MPPRFNQPEYENGFRIDDGFLVKNLFQTITLDKKKQHFLNINYLPHFQHSIKKFLSPEEKAALQDHQFQTFIIELSLNEVQLTDINQLRAYVLAHIKSCPSFWLQNSSIQKSAQIRHQASLEKQHRMEQWRKENPDRNIESYSESGSSSDEVSQKVKDQEQKQQKEDKNRVVQAMSIYNNYQEDIKDLKKKYIMLKNCILPEEYIIEKFERQENDSEEQTRFEEKVKKIRPNLNFSQGYYDTTTDQYQKQYKNSYSQYSSNSSKMMDEITEQTYFSYLRMKNIIVPDRFFKYPKIDFFIFPMVYQFIIHQITNVQKDIEINDEKNFRLQNFIFLLLLSEKQMISNQKRPRSRKSYFQEQDEEMKNENQKVENKLTYIKKDKTQSLIQNNDENDSENQSNQEDDDNDEDEIEENNNDENSKLSKNQSESSNQIQQEKEQEKKQTKNIKHQRSQFRNEYLDAFSNFCLQKFGFLIQNYYSSSLIEASKREKTLLFNTIKLGIDFYTFISSKENQNMINDENFNSELNEEQIGKGDQKQNQNTSKQRGKRKTTSKNKNYISQQLDSMEVVDYFTLKINETLVYYIKNYEYFIDNYQAQLKEYLILNSQAKQKQVIGAFSSQEQIDNSIKQYKDYLSNPDTLKMRGYLYHNENRVKWTEEQYKKFLELYLKYMKYPVNNRRIASEMGNNVHQNHVRFEKQPYMIGLRKRALENQIPLQDQVKRDIENFSLSYFHKNQRSLNNSQGSPSAEERNDNLGSVDDEDNDEINLEEDIYEDDEILNQDEDDEEEDDDDDDENNDDDEEDEDDDDNDDNDNDNGEEEDEDDDDDDDNEQNEEEEDEQKDNQSDDVENESDSKEENSQSQKNELDTEQKDQINKLNTQNQQNSNKIENFSRTKSNLNNKRKLQDKNTDEPEQFVGSKKNKKIKEKEKQKQKIEVEYPEDNQKNLSQLQISQKKHSIQAISDEEINLSDNISDLKTDELDDQFEMLENSSSKNKQGSNNKFLLTDEQGKNQNQKDIDELKINFSDDEDEGENNGQSHQKRKKIKQQEDNLDIDDDSLSL</sequence>
<feature type="compositionally biased region" description="Low complexity" evidence="2">
    <location>
        <begin position="986"/>
        <end position="998"/>
    </location>
</feature>
<gene>
    <name evidence="3" type="ORF">TTHERM_00531940</name>
</gene>
<feature type="compositionally biased region" description="Basic and acidic residues" evidence="2">
    <location>
        <begin position="362"/>
        <end position="382"/>
    </location>
</feature>
<feature type="compositionally biased region" description="Acidic residues" evidence="2">
    <location>
        <begin position="755"/>
        <end position="848"/>
    </location>
</feature>
<keyword evidence="4" id="KW-1185">Reference proteome</keyword>
<feature type="compositionally biased region" description="Basic and acidic residues" evidence="2">
    <location>
        <begin position="152"/>
        <end position="169"/>
    </location>
</feature>
<feature type="region of interest" description="Disordered" evidence="2">
    <location>
        <begin position="346"/>
        <end position="448"/>
    </location>
</feature>
<evidence type="ECO:0000313" key="4">
    <source>
        <dbReference type="Proteomes" id="UP000009168"/>
    </source>
</evidence>
<feature type="compositionally biased region" description="Low complexity" evidence="2">
    <location>
        <begin position="140"/>
        <end position="151"/>
    </location>
</feature>
<dbReference type="InParanoid" id="Q248H1"/>
<reference evidence="4" key="1">
    <citation type="journal article" date="2006" name="PLoS Biol.">
        <title>Macronuclear genome sequence of the ciliate Tetrahymena thermophila, a model eukaryote.</title>
        <authorList>
            <person name="Eisen J.A."/>
            <person name="Coyne R.S."/>
            <person name="Wu M."/>
            <person name="Wu D."/>
            <person name="Thiagarajan M."/>
            <person name="Wortman J.R."/>
            <person name="Badger J.H."/>
            <person name="Ren Q."/>
            <person name="Amedeo P."/>
            <person name="Jones K.M."/>
            <person name="Tallon L.J."/>
            <person name="Delcher A.L."/>
            <person name="Salzberg S.L."/>
            <person name="Silva J.C."/>
            <person name="Haas B.J."/>
            <person name="Majoros W.H."/>
            <person name="Farzad M."/>
            <person name="Carlton J.M."/>
            <person name="Smith R.K. Jr."/>
            <person name="Garg J."/>
            <person name="Pearlman R.E."/>
            <person name="Karrer K.M."/>
            <person name="Sun L."/>
            <person name="Manning G."/>
            <person name="Elde N.C."/>
            <person name="Turkewitz A.P."/>
            <person name="Asai D.J."/>
            <person name="Wilkes D.E."/>
            <person name="Wang Y."/>
            <person name="Cai H."/>
            <person name="Collins K."/>
            <person name="Stewart B.A."/>
            <person name="Lee S.R."/>
            <person name="Wilamowska K."/>
            <person name="Weinberg Z."/>
            <person name="Ruzzo W.L."/>
            <person name="Wloga D."/>
            <person name="Gaertig J."/>
            <person name="Frankel J."/>
            <person name="Tsao C.-C."/>
            <person name="Gorovsky M.A."/>
            <person name="Keeling P.J."/>
            <person name="Waller R.F."/>
            <person name="Patron N.J."/>
            <person name="Cherry J.M."/>
            <person name="Stover N.A."/>
            <person name="Krieger C.J."/>
            <person name="del Toro C."/>
            <person name="Ryder H.F."/>
            <person name="Williamson S.C."/>
            <person name="Barbeau R.A."/>
            <person name="Hamilton E.P."/>
            <person name="Orias E."/>
        </authorList>
    </citation>
    <scope>NUCLEOTIDE SEQUENCE [LARGE SCALE GENOMIC DNA]</scope>
    <source>
        <strain evidence="4">SB210</strain>
    </source>
</reference>
<feature type="compositionally biased region" description="Basic and acidic residues" evidence="2">
    <location>
        <begin position="849"/>
        <end position="871"/>
    </location>
</feature>
<feature type="region of interest" description="Disordered" evidence="2">
    <location>
        <begin position="123"/>
        <end position="169"/>
    </location>
</feature>
<feature type="compositionally biased region" description="Basic and acidic residues" evidence="2">
    <location>
        <begin position="1004"/>
        <end position="1018"/>
    </location>
</feature>
<accession>Q248H1</accession>
<dbReference type="AlphaFoldDB" id="Q248H1"/>
<dbReference type="EMBL" id="GG662455">
    <property type="protein sequence ID" value="EAS04074.2"/>
    <property type="molecule type" value="Genomic_DNA"/>
</dbReference>
<dbReference type="GeneID" id="7830919"/>
<feature type="compositionally biased region" description="Basic and acidic residues" evidence="2">
    <location>
        <begin position="123"/>
        <end position="139"/>
    </location>
</feature>
<organism evidence="3 4">
    <name type="scientific">Tetrahymena thermophila (strain SB210)</name>
    <dbReference type="NCBI Taxonomy" id="312017"/>
    <lineage>
        <taxon>Eukaryota</taxon>
        <taxon>Sar</taxon>
        <taxon>Alveolata</taxon>
        <taxon>Ciliophora</taxon>
        <taxon>Intramacronucleata</taxon>
        <taxon>Oligohymenophorea</taxon>
        <taxon>Hymenostomatida</taxon>
        <taxon>Tetrahymenina</taxon>
        <taxon>Tetrahymenidae</taxon>
        <taxon>Tetrahymena</taxon>
    </lineage>
</organism>
<feature type="compositionally biased region" description="Basic and acidic residues" evidence="2">
    <location>
        <begin position="922"/>
        <end position="933"/>
    </location>
</feature>
<dbReference type="Proteomes" id="UP000009168">
    <property type="component" value="Unassembled WGS sequence"/>
</dbReference>
<dbReference type="eggNOG" id="ENOG502SRAP">
    <property type="taxonomic scope" value="Eukaryota"/>
</dbReference>
<feature type="compositionally biased region" description="Acidic residues" evidence="2">
    <location>
        <begin position="1046"/>
        <end position="1057"/>
    </location>
</feature>